<proteinExistence type="predicted"/>
<evidence type="ECO:0000256" key="1">
    <source>
        <dbReference type="ARBA" id="ARBA00004162"/>
    </source>
</evidence>
<dbReference type="Proteomes" id="UP000603640">
    <property type="component" value="Unassembled WGS sequence"/>
</dbReference>
<protein>
    <submittedName>
        <fullName evidence="12">PspC domain-containing protein</fullName>
    </submittedName>
</protein>
<keyword evidence="13" id="KW-1185">Reference proteome</keyword>
<accession>A0A923NCW6</accession>
<keyword evidence="4 7" id="KW-1133">Transmembrane helix</keyword>
<feature type="compositionally biased region" description="Polar residues" evidence="6">
    <location>
        <begin position="818"/>
        <end position="842"/>
    </location>
</feature>
<comment type="subcellular location">
    <subcellularLocation>
        <location evidence="1">Cell membrane</location>
        <topology evidence="1">Single-pass membrane protein</topology>
    </subcellularLocation>
</comment>
<keyword evidence="3 7" id="KW-0812">Transmembrane</keyword>
<evidence type="ECO:0000256" key="5">
    <source>
        <dbReference type="ARBA" id="ARBA00023136"/>
    </source>
</evidence>
<organism evidence="12 13">
    <name type="scientific">Pontibacter cellulosilyticus</name>
    <dbReference type="NCBI Taxonomy" id="1720253"/>
    <lineage>
        <taxon>Bacteria</taxon>
        <taxon>Pseudomonadati</taxon>
        <taxon>Bacteroidota</taxon>
        <taxon>Cytophagia</taxon>
        <taxon>Cytophagales</taxon>
        <taxon>Hymenobacteraceae</taxon>
        <taxon>Pontibacter</taxon>
    </lineage>
</organism>
<evidence type="ECO:0000259" key="10">
    <source>
        <dbReference type="Pfam" id="PF22571"/>
    </source>
</evidence>
<feature type="domain" description="Phage shock protein PspC N-terminal" evidence="8">
    <location>
        <begin position="191"/>
        <end position="248"/>
    </location>
</feature>
<dbReference type="InterPro" id="IPR054319">
    <property type="entry name" value="PspC-rel_ToastRack"/>
</dbReference>
<dbReference type="InterPro" id="IPR054321">
    <property type="entry name" value="PspC-rel_TM"/>
</dbReference>
<dbReference type="AlphaFoldDB" id="A0A923NCW6"/>
<feature type="transmembrane region" description="Helical" evidence="7">
    <location>
        <begin position="406"/>
        <end position="429"/>
    </location>
</feature>
<feature type="transmembrane region" description="Helical" evidence="7">
    <location>
        <begin position="326"/>
        <end position="350"/>
    </location>
</feature>
<evidence type="ECO:0000256" key="7">
    <source>
        <dbReference type="SAM" id="Phobius"/>
    </source>
</evidence>
<dbReference type="InterPro" id="IPR021255">
    <property type="entry name" value="DUF2807"/>
</dbReference>
<dbReference type="InterPro" id="IPR052027">
    <property type="entry name" value="PspC"/>
</dbReference>
<keyword evidence="2" id="KW-1003">Cell membrane</keyword>
<evidence type="ECO:0000259" key="9">
    <source>
        <dbReference type="Pfam" id="PF10988"/>
    </source>
</evidence>
<evidence type="ECO:0000259" key="8">
    <source>
        <dbReference type="Pfam" id="PF04024"/>
    </source>
</evidence>
<feature type="domain" description="PspC-related transmembrane region" evidence="10">
    <location>
        <begin position="298"/>
        <end position="433"/>
    </location>
</feature>
<reference evidence="12" key="1">
    <citation type="submission" date="2020-08" db="EMBL/GenBank/DDBJ databases">
        <title>Pontibacter sp. SD6 16S ribosomal RNA gene Genome sequencing and assembly.</title>
        <authorList>
            <person name="Kang M."/>
        </authorList>
    </citation>
    <scope>NUCLEOTIDE SEQUENCE</scope>
    <source>
        <strain evidence="12">SD6</strain>
    </source>
</reference>
<feature type="domain" description="PspC-related ToastRack" evidence="11">
    <location>
        <begin position="464"/>
        <end position="587"/>
    </location>
</feature>
<dbReference type="PANTHER" id="PTHR33885">
    <property type="entry name" value="PHAGE SHOCK PROTEIN C"/>
    <property type="match status" value="1"/>
</dbReference>
<dbReference type="Pfam" id="PF10988">
    <property type="entry name" value="DUF2807"/>
    <property type="match status" value="1"/>
</dbReference>
<evidence type="ECO:0000313" key="12">
    <source>
        <dbReference type="EMBL" id="MBC5994625.1"/>
    </source>
</evidence>
<dbReference type="EMBL" id="JACRVF010000005">
    <property type="protein sequence ID" value="MBC5994625.1"/>
    <property type="molecule type" value="Genomic_DNA"/>
</dbReference>
<evidence type="ECO:0000256" key="2">
    <source>
        <dbReference type="ARBA" id="ARBA00022475"/>
    </source>
</evidence>
<dbReference type="Pfam" id="PF22571">
    <property type="entry name" value="LiaI-LiaF-TM_PspC"/>
    <property type="match status" value="1"/>
</dbReference>
<evidence type="ECO:0000313" key="13">
    <source>
        <dbReference type="Proteomes" id="UP000603640"/>
    </source>
</evidence>
<name>A0A923NCW6_9BACT</name>
<dbReference type="PANTHER" id="PTHR33885:SF3">
    <property type="entry name" value="PHAGE SHOCK PROTEIN C"/>
    <property type="match status" value="1"/>
</dbReference>
<comment type="caution">
    <text evidence="12">The sequence shown here is derived from an EMBL/GenBank/DDBJ whole genome shotgun (WGS) entry which is preliminary data.</text>
</comment>
<keyword evidence="5 7" id="KW-0472">Membrane</keyword>
<gene>
    <name evidence="12" type="ORF">H8S84_17400</name>
</gene>
<feature type="domain" description="Putative auto-transporter adhesin head GIN" evidence="9">
    <location>
        <begin position="643"/>
        <end position="826"/>
    </location>
</feature>
<dbReference type="Pfam" id="PF22744">
    <property type="entry name" value="Toast-rack_PspC-Cterm"/>
    <property type="match status" value="1"/>
</dbReference>
<feature type="transmembrane region" description="Helical" evidence="7">
    <location>
        <begin position="370"/>
        <end position="394"/>
    </location>
</feature>
<sequence>MKKNISINLQGIIFHIEEDGYEQLSRYLASIRTYFSNYEGHEEIIADIESRIAEIFSARLNPGKQVISLEDVEYLTARMGNVTDFEVAEPIDEEIPYTGQAAGGAHSTAGAYTTTGPKKLYRDLNHKVVAGVCSGIANYLGIDMVWIRLLFIILVIGIPFSGGITSFGIILYIVLWIAMPPSDALPETTVKKLFRDPEDKKIAGVCAGIAKYFGVDVAVMRILFLVLIFLGGFGILAYIVLWIAVPEAVTLTERMQMQGDPVTLAGIERTLKDNLNMRDTNGHETPLARIILLPIRLISQVFSWLGKSLGPVLAVLITLIRVAAGIILLVVSIGLTIGLFSAFFVSLGVIDESQFVNLGDFPASVLLGGFPRYGLVAGFFVGLIPLLLLIILAVSLLIKRTFMRPIVGWSMFGVWLVALFTMVSSIWIYSNNFRRSGEVVTTQTIPATSYNTLVLDAYDTNLSYDRVYIDVQEHSGNEVEIIQRAEAKGKTEAEAQENARMVTYQVLQKDSVLRFDNTYEFKEGAVFRDQDLNIELRLPKNKPLRLTREFTYLLPTATFEEDYSRDKIVRNTWQVKGDMLECLTCAADTLDTEDEYNFDGEANFEGDDDVNLDISRGSVKISGAVLLDDDKYSSNSRSLNYTDFNSIVIGGPYHVQLRQGNNYSVRVRGERDELKRMEINKRGNELRITYDEESINLFNDREPILLQITAPDISKIDLSGAIRADISRITGDDLKISFSGAIRSNTSVNVRDLRVEISGASISKFAGRAERFELDATGASGIDAQGLKANTVDVDLTGASVAEVYAANTLRADASGASKITYSGNPKNTVIDSSGPSSVKRR</sequence>
<dbReference type="InterPro" id="IPR007168">
    <property type="entry name" value="Phageshock_PspC_N"/>
</dbReference>
<evidence type="ECO:0000256" key="3">
    <source>
        <dbReference type="ARBA" id="ARBA00022692"/>
    </source>
</evidence>
<feature type="region of interest" description="Disordered" evidence="6">
    <location>
        <begin position="817"/>
        <end position="842"/>
    </location>
</feature>
<dbReference type="Pfam" id="PF04024">
    <property type="entry name" value="PspC"/>
    <property type="match status" value="2"/>
</dbReference>
<feature type="domain" description="Phage shock protein PspC N-terminal" evidence="8">
    <location>
        <begin position="118"/>
        <end position="181"/>
    </location>
</feature>
<dbReference type="GO" id="GO:0005886">
    <property type="term" value="C:plasma membrane"/>
    <property type="evidence" value="ECO:0007669"/>
    <property type="project" value="UniProtKB-SubCell"/>
</dbReference>
<evidence type="ECO:0000256" key="4">
    <source>
        <dbReference type="ARBA" id="ARBA00022989"/>
    </source>
</evidence>
<feature type="transmembrane region" description="Helical" evidence="7">
    <location>
        <begin position="149"/>
        <end position="178"/>
    </location>
</feature>
<evidence type="ECO:0000259" key="11">
    <source>
        <dbReference type="Pfam" id="PF22744"/>
    </source>
</evidence>
<feature type="transmembrane region" description="Helical" evidence="7">
    <location>
        <begin position="222"/>
        <end position="245"/>
    </location>
</feature>
<evidence type="ECO:0000256" key="6">
    <source>
        <dbReference type="SAM" id="MobiDB-lite"/>
    </source>
</evidence>
<dbReference type="RefSeq" id="WP_187068636.1">
    <property type="nucleotide sequence ID" value="NZ_JACRVF010000005.1"/>
</dbReference>
<dbReference type="Gene3D" id="2.160.20.120">
    <property type="match status" value="1"/>
</dbReference>